<feature type="domain" description="Thioesterase" evidence="2">
    <location>
        <begin position="24"/>
        <end position="246"/>
    </location>
</feature>
<accession>A0A7J5D4R0</accession>
<evidence type="ECO:0000313" key="3">
    <source>
        <dbReference type="EMBL" id="KAB1979047.1"/>
    </source>
</evidence>
<dbReference type="SUPFAM" id="SSF53474">
    <property type="entry name" value="alpha/beta-Hydrolases"/>
    <property type="match status" value="1"/>
</dbReference>
<organism evidence="3 4">
    <name type="scientific">Streptomyces triticiradicis</name>
    <dbReference type="NCBI Taxonomy" id="2651189"/>
    <lineage>
        <taxon>Bacteria</taxon>
        <taxon>Bacillati</taxon>
        <taxon>Actinomycetota</taxon>
        <taxon>Actinomycetes</taxon>
        <taxon>Kitasatosporales</taxon>
        <taxon>Streptomycetaceae</taxon>
        <taxon>Streptomyces</taxon>
    </lineage>
</organism>
<evidence type="ECO:0000313" key="4">
    <source>
        <dbReference type="Proteomes" id="UP000442990"/>
    </source>
</evidence>
<dbReference type="AlphaFoldDB" id="A0A7J5D4R0"/>
<dbReference type="RefSeq" id="WP_151473863.1">
    <property type="nucleotide sequence ID" value="NZ_WBKG01000045.1"/>
</dbReference>
<proteinExistence type="inferred from homology"/>
<dbReference type="Proteomes" id="UP000442990">
    <property type="component" value="Unassembled WGS sequence"/>
</dbReference>
<dbReference type="Pfam" id="PF00975">
    <property type="entry name" value="Thioesterase"/>
    <property type="match status" value="1"/>
</dbReference>
<gene>
    <name evidence="3" type="ORF">F8144_37295</name>
</gene>
<name>A0A7J5D4R0_9ACTN</name>
<evidence type="ECO:0000256" key="1">
    <source>
        <dbReference type="ARBA" id="ARBA00007169"/>
    </source>
</evidence>
<protein>
    <submittedName>
        <fullName evidence="3">Thioesterase</fullName>
    </submittedName>
</protein>
<comment type="similarity">
    <text evidence="1">Belongs to the thioesterase family.</text>
</comment>
<dbReference type="PANTHER" id="PTHR11487:SF0">
    <property type="entry name" value="S-ACYL FATTY ACID SYNTHASE THIOESTERASE, MEDIUM CHAIN"/>
    <property type="match status" value="1"/>
</dbReference>
<comment type="caution">
    <text evidence="3">The sequence shown here is derived from an EMBL/GenBank/DDBJ whole genome shotgun (WGS) entry which is preliminary data.</text>
</comment>
<dbReference type="EMBL" id="WBKG01000045">
    <property type="protein sequence ID" value="KAB1979047.1"/>
    <property type="molecule type" value="Genomic_DNA"/>
</dbReference>
<dbReference type="InterPro" id="IPR012223">
    <property type="entry name" value="TEII"/>
</dbReference>
<dbReference type="GO" id="GO:0008610">
    <property type="term" value="P:lipid biosynthetic process"/>
    <property type="evidence" value="ECO:0007669"/>
    <property type="project" value="TreeGrafter"/>
</dbReference>
<sequence length="254" mass="27654">MTSATKTGGEWVRRFHRSPDSAARLVCFPHAGGSATYYFSLSERLAPVVETLALQYPGRQDRASEPALRNLAELADRSFEALSRWSTGDKPLILFGHSLGSVLAFETARRLQDAGTAAAWVFTSGYPAPSVLRGGDIHRRGDAGIIEELRVVGGTDPVWLDNAEFMATVLPALEADYTAIETHPRQIGVRLDSPLTMLVGDDDPHTTLAEARSWADHTTAAFDLRVFSGGHFYLDAHQTEIAEMITGTVKEITA</sequence>
<reference evidence="3 4" key="1">
    <citation type="submission" date="2019-09" db="EMBL/GenBank/DDBJ databases">
        <title>Isolation and identification of active actinomycetes.</title>
        <authorList>
            <person name="Yu Z."/>
            <person name="Han C."/>
            <person name="Yu B."/>
        </authorList>
    </citation>
    <scope>NUCLEOTIDE SEQUENCE [LARGE SCALE GENOMIC DNA]</scope>
    <source>
        <strain evidence="3 4">NEAU-H2</strain>
    </source>
</reference>
<dbReference type="PANTHER" id="PTHR11487">
    <property type="entry name" value="THIOESTERASE"/>
    <property type="match status" value="1"/>
</dbReference>
<evidence type="ECO:0000259" key="2">
    <source>
        <dbReference type="Pfam" id="PF00975"/>
    </source>
</evidence>
<keyword evidence="4" id="KW-1185">Reference proteome</keyword>
<dbReference type="InterPro" id="IPR001031">
    <property type="entry name" value="Thioesterase"/>
</dbReference>
<dbReference type="Gene3D" id="3.40.50.1820">
    <property type="entry name" value="alpha/beta hydrolase"/>
    <property type="match status" value="1"/>
</dbReference>
<dbReference type="InterPro" id="IPR029058">
    <property type="entry name" value="AB_hydrolase_fold"/>
</dbReference>